<comment type="caution">
    <text evidence="1">The sequence shown here is derived from an EMBL/GenBank/DDBJ whole genome shotgun (WGS) entry which is preliminary data.</text>
</comment>
<evidence type="ECO:0000313" key="1">
    <source>
        <dbReference type="EMBL" id="KJV61867.1"/>
    </source>
</evidence>
<protein>
    <submittedName>
        <fullName evidence="1">Uncharacterized protein</fullName>
    </submittedName>
</protein>
<accession>A0A0F3N2D5</accession>
<dbReference type="PATRIC" id="fig|1359164.3.peg.868"/>
<dbReference type="EMBL" id="LANR01000001">
    <property type="protein sequence ID" value="KJV61867.1"/>
    <property type="molecule type" value="Genomic_DNA"/>
</dbReference>
<dbReference type="Proteomes" id="UP000033556">
    <property type="component" value="Unassembled WGS sequence"/>
</dbReference>
<keyword evidence="2" id="KW-1185">Reference proteome</keyword>
<organism evidence="1 2">
    <name type="scientific">Rickettsia amblyommatis str. Ac/Pa</name>
    <dbReference type="NCBI Taxonomy" id="1359164"/>
    <lineage>
        <taxon>Bacteria</taxon>
        <taxon>Pseudomonadati</taxon>
        <taxon>Pseudomonadota</taxon>
        <taxon>Alphaproteobacteria</taxon>
        <taxon>Rickettsiales</taxon>
        <taxon>Rickettsiaceae</taxon>
        <taxon>Rickettsieae</taxon>
        <taxon>Rickettsia</taxon>
        <taxon>spotted fever group</taxon>
    </lineage>
</organism>
<evidence type="ECO:0000313" key="2">
    <source>
        <dbReference type="Proteomes" id="UP000033556"/>
    </source>
</evidence>
<sequence length="81" mass="9674">MQQRLFKFYDKIILSFRHCSLNIDIVIASSHRLRSNLVKYPEIASLIAMQFPCNDDKHRVMQQSRILKLITLHYKTPNDDR</sequence>
<reference evidence="1 2" key="1">
    <citation type="submission" date="2015-01" db="EMBL/GenBank/DDBJ databases">
        <title>Genome Sequencing of Rickettsiales.</title>
        <authorList>
            <person name="Daugherty S.C."/>
            <person name="Su Q."/>
            <person name="Abolude K."/>
            <person name="Beier-Sexton M."/>
            <person name="Carlyon J.A."/>
            <person name="Carter R."/>
            <person name="Day N.P."/>
            <person name="Dumler S.J."/>
            <person name="Dyachenko V."/>
            <person name="Godinez A."/>
            <person name="Kurtti T.J."/>
            <person name="Lichay M."/>
            <person name="Mullins K.E."/>
            <person name="Ott S."/>
            <person name="Pappas-Brown V."/>
            <person name="Paris D.H."/>
            <person name="Patel P."/>
            <person name="Richards A.L."/>
            <person name="Sadzewicz L."/>
            <person name="Sears K."/>
            <person name="Seidman D."/>
            <person name="Sengamalay N."/>
            <person name="Stenos J."/>
            <person name="Tallon L.J."/>
            <person name="Vincent G."/>
            <person name="Fraser C.M."/>
            <person name="Munderloh U."/>
            <person name="Dunning-Hotopp J.C."/>
        </authorList>
    </citation>
    <scope>NUCLEOTIDE SEQUENCE [LARGE SCALE GENOMIC DNA]</scope>
    <source>
        <strain evidence="1 2">Ac/Pa</strain>
    </source>
</reference>
<proteinExistence type="predicted"/>
<gene>
    <name evidence="1" type="ORF">APHACPA_0883</name>
</gene>
<name>A0A0F3N2D5_RICAM</name>
<dbReference type="AlphaFoldDB" id="A0A0F3N2D5"/>